<keyword evidence="3" id="KW-1185">Reference proteome</keyword>
<dbReference type="InterPro" id="IPR000210">
    <property type="entry name" value="BTB/POZ_dom"/>
</dbReference>
<protein>
    <submittedName>
        <fullName evidence="2">Zinc finger and BTB domain-containing protein 22</fullName>
    </submittedName>
</protein>
<reference evidence="2" key="1">
    <citation type="submission" date="2020-07" db="EMBL/GenBank/DDBJ databases">
        <title>The High-quality genome of the commercially important snow crab, Chionoecetes opilio.</title>
        <authorList>
            <person name="Jeong J.-H."/>
            <person name="Ryu S."/>
        </authorList>
    </citation>
    <scope>NUCLEOTIDE SEQUENCE</scope>
    <source>
        <strain evidence="2">MADBK_172401_WGS</strain>
        <tissue evidence="2">Digestive gland</tissue>
    </source>
</reference>
<evidence type="ECO:0000259" key="1">
    <source>
        <dbReference type="PROSITE" id="PS50097"/>
    </source>
</evidence>
<comment type="caution">
    <text evidence="2">The sequence shown here is derived from an EMBL/GenBank/DDBJ whole genome shotgun (WGS) entry which is preliminary data.</text>
</comment>
<dbReference type="PANTHER" id="PTHR24410">
    <property type="entry name" value="HL07962P-RELATED"/>
    <property type="match status" value="1"/>
</dbReference>
<dbReference type="EMBL" id="JACEEZ010002875">
    <property type="protein sequence ID" value="KAG0727893.1"/>
    <property type="molecule type" value="Genomic_DNA"/>
</dbReference>
<evidence type="ECO:0000313" key="2">
    <source>
        <dbReference type="EMBL" id="KAG0727893.1"/>
    </source>
</evidence>
<organism evidence="2 3">
    <name type="scientific">Chionoecetes opilio</name>
    <name type="common">Atlantic snow crab</name>
    <name type="synonym">Cancer opilio</name>
    <dbReference type="NCBI Taxonomy" id="41210"/>
    <lineage>
        <taxon>Eukaryota</taxon>
        <taxon>Metazoa</taxon>
        <taxon>Ecdysozoa</taxon>
        <taxon>Arthropoda</taxon>
        <taxon>Crustacea</taxon>
        <taxon>Multicrustacea</taxon>
        <taxon>Malacostraca</taxon>
        <taxon>Eumalacostraca</taxon>
        <taxon>Eucarida</taxon>
        <taxon>Decapoda</taxon>
        <taxon>Pleocyemata</taxon>
        <taxon>Brachyura</taxon>
        <taxon>Eubrachyura</taxon>
        <taxon>Majoidea</taxon>
        <taxon>Majidae</taxon>
        <taxon>Chionoecetes</taxon>
    </lineage>
</organism>
<dbReference type="PANTHER" id="PTHR24410:SF23">
    <property type="entry name" value="BTB DOMAIN-CONTAINING PROTEIN-RELATED"/>
    <property type="match status" value="1"/>
</dbReference>
<dbReference type="CDD" id="cd18186">
    <property type="entry name" value="BTB_POZ_ZBTB_KLHL-like"/>
    <property type="match status" value="1"/>
</dbReference>
<evidence type="ECO:0000313" key="3">
    <source>
        <dbReference type="Proteomes" id="UP000770661"/>
    </source>
</evidence>
<dbReference type="PROSITE" id="PS50097">
    <property type="entry name" value="BTB"/>
    <property type="match status" value="1"/>
</dbReference>
<name>A0A8J5CPG5_CHIOP</name>
<feature type="domain" description="BTB" evidence="1">
    <location>
        <begin position="36"/>
        <end position="93"/>
    </location>
</feature>
<sequence>MSGKAGSPGVPARPWQDSLHTAGQALNFLLASGTLSDVTLRVGHEGKQFRVHRLILAMRSPVFEDMLLLNTTSRSSVLTLKDDSPAAFYWLLQTSSRQNHQASTSP</sequence>
<accession>A0A8J5CPG5</accession>
<dbReference type="Proteomes" id="UP000770661">
    <property type="component" value="Unassembled WGS sequence"/>
</dbReference>
<gene>
    <name evidence="2" type="primary">ZBTB22</name>
    <name evidence="2" type="ORF">GWK47_033657</name>
</gene>
<dbReference type="AlphaFoldDB" id="A0A8J5CPG5"/>
<dbReference type="SUPFAM" id="SSF54695">
    <property type="entry name" value="POZ domain"/>
    <property type="match status" value="1"/>
</dbReference>
<dbReference type="Pfam" id="PF00651">
    <property type="entry name" value="BTB"/>
    <property type="match status" value="1"/>
</dbReference>
<proteinExistence type="predicted"/>
<dbReference type="InterPro" id="IPR051481">
    <property type="entry name" value="BTB-POZ/Galectin-3-binding"/>
</dbReference>
<dbReference type="Gene3D" id="3.30.710.10">
    <property type="entry name" value="Potassium Channel Kv1.1, Chain A"/>
    <property type="match status" value="1"/>
</dbReference>
<dbReference type="InterPro" id="IPR011333">
    <property type="entry name" value="SKP1/BTB/POZ_sf"/>
</dbReference>
<dbReference type="OrthoDB" id="6357121at2759"/>